<dbReference type="SUPFAM" id="SSF57850">
    <property type="entry name" value="RING/U-box"/>
    <property type="match status" value="1"/>
</dbReference>
<dbReference type="PANTHER" id="PTHR22765">
    <property type="entry name" value="RING FINGER AND PROTEASE ASSOCIATED DOMAIN-CONTAINING"/>
    <property type="match status" value="1"/>
</dbReference>
<dbReference type="InterPro" id="IPR011016">
    <property type="entry name" value="Znf_RING-CH"/>
</dbReference>
<dbReference type="EnsemblPlants" id="HORVU.MOREX.r3.3HG0314330.1">
    <property type="protein sequence ID" value="HORVU.MOREX.r3.3HG0314330.1.CDS1"/>
    <property type="gene ID" value="HORVU.MOREX.r3.3HG0314330"/>
</dbReference>
<accession>A0A8I6XIP5</accession>
<dbReference type="InterPro" id="IPR013083">
    <property type="entry name" value="Znf_RING/FYVE/PHD"/>
</dbReference>
<organism evidence="6 7">
    <name type="scientific">Hordeum vulgare subsp. vulgare</name>
    <name type="common">Domesticated barley</name>
    <dbReference type="NCBI Taxonomy" id="112509"/>
    <lineage>
        <taxon>Eukaryota</taxon>
        <taxon>Viridiplantae</taxon>
        <taxon>Streptophyta</taxon>
        <taxon>Embryophyta</taxon>
        <taxon>Tracheophyta</taxon>
        <taxon>Spermatophyta</taxon>
        <taxon>Magnoliopsida</taxon>
        <taxon>Liliopsida</taxon>
        <taxon>Poales</taxon>
        <taxon>Poaceae</taxon>
        <taxon>BOP clade</taxon>
        <taxon>Pooideae</taxon>
        <taxon>Triticodae</taxon>
        <taxon>Triticeae</taxon>
        <taxon>Hordeinae</taxon>
        <taxon>Hordeum</taxon>
    </lineage>
</organism>
<evidence type="ECO:0000256" key="4">
    <source>
        <dbReference type="PROSITE-ProRule" id="PRU00175"/>
    </source>
</evidence>
<evidence type="ECO:0000256" key="1">
    <source>
        <dbReference type="ARBA" id="ARBA00022723"/>
    </source>
</evidence>
<keyword evidence="1" id="KW-0479">Metal-binding</keyword>
<dbReference type="PANTHER" id="PTHR22765:SF450">
    <property type="entry name" value="ERAD-ASSOCIATED E3 UBIQUITIN-PROTEIN LIGASE HRD1"/>
    <property type="match status" value="1"/>
</dbReference>
<keyword evidence="2 4" id="KW-0863">Zinc-finger</keyword>
<proteinExistence type="predicted"/>
<reference evidence="7" key="1">
    <citation type="journal article" date="2012" name="Nature">
        <title>A physical, genetic and functional sequence assembly of the barley genome.</title>
        <authorList>
            <consortium name="The International Barley Genome Sequencing Consortium"/>
            <person name="Mayer K.F."/>
            <person name="Waugh R."/>
            <person name="Brown J.W."/>
            <person name="Schulman A."/>
            <person name="Langridge P."/>
            <person name="Platzer M."/>
            <person name="Fincher G.B."/>
            <person name="Muehlbauer G.J."/>
            <person name="Sato K."/>
            <person name="Close T.J."/>
            <person name="Wise R.P."/>
            <person name="Stein N."/>
        </authorList>
    </citation>
    <scope>NUCLEOTIDE SEQUENCE [LARGE SCALE GENOMIC DNA]</scope>
    <source>
        <strain evidence="7">cv. Morex</strain>
    </source>
</reference>
<dbReference type="Proteomes" id="UP000011116">
    <property type="component" value="Chromosome 3H"/>
</dbReference>
<evidence type="ECO:0000259" key="5">
    <source>
        <dbReference type="PROSITE" id="PS50089"/>
    </source>
</evidence>
<dbReference type="SMART" id="SM00744">
    <property type="entry name" value="RINGv"/>
    <property type="match status" value="1"/>
</dbReference>
<evidence type="ECO:0000313" key="6">
    <source>
        <dbReference type="EnsemblPlants" id="HORVU.MOREX.r3.3HG0314330.1.CDS1"/>
    </source>
</evidence>
<reference evidence="6" key="3">
    <citation type="submission" date="2022-01" db="UniProtKB">
        <authorList>
            <consortium name="EnsemblPlants"/>
        </authorList>
    </citation>
    <scope>IDENTIFICATION</scope>
    <source>
        <strain evidence="6">subsp. vulgare</strain>
    </source>
</reference>
<dbReference type="InterPro" id="IPR051826">
    <property type="entry name" value="E3_ubiquitin-ligase_domain"/>
</dbReference>
<dbReference type="Pfam" id="PF13639">
    <property type="entry name" value="zf-RING_2"/>
    <property type="match status" value="1"/>
</dbReference>
<dbReference type="Gene3D" id="3.30.40.10">
    <property type="entry name" value="Zinc/RING finger domain, C3HC4 (zinc finger)"/>
    <property type="match status" value="1"/>
</dbReference>
<dbReference type="PROSITE" id="PS50089">
    <property type="entry name" value="ZF_RING_2"/>
    <property type="match status" value="1"/>
</dbReference>
<evidence type="ECO:0000256" key="3">
    <source>
        <dbReference type="ARBA" id="ARBA00022833"/>
    </source>
</evidence>
<dbReference type="GO" id="GO:0008270">
    <property type="term" value="F:zinc ion binding"/>
    <property type="evidence" value="ECO:0007669"/>
    <property type="project" value="UniProtKB-KW"/>
</dbReference>
<protein>
    <recommendedName>
        <fullName evidence="5">RING-type domain-containing protein</fullName>
    </recommendedName>
</protein>
<dbReference type="AlphaFoldDB" id="A0A8I6XIP5"/>
<evidence type="ECO:0000313" key="7">
    <source>
        <dbReference type="Proteomes" id="UP000011116"/>
    </source>
</evidence>
<name>A0A8I6XIP5_HORVV</name>
<sequence>MDSDVLTAAPAAMEAVLPSWPHPAAATETQVKFLGQGTIQIQFRQKPAEPDHPAGFLRLHGDLMLSHGTRRAGVAPSGGLVDVADQVVRKFDHWVPVFDHKALNCVEVCSHSIHEMLGHALVTSDHDLLAAGNWVDALYTPALNIAMGIARYVNGQTDLDLAYDELDVDVKMPQLAVCLVYREPKPTLLPVAGVLTRSRKRRRDACEAGEQCAICLLDLETEDEQTARLPCSHAFHSFCIQLWFYEATTCPSCRHDIMECISFARSASSEEFIYPEVGAEPLTIDDVAEDENFLYEVPEDDEYWRHNISDAEEYVDPEGWMRRHNH</sequence>
<evidence type="ECO:0000256" key="2">
    <source>
        <dbReference type="ARBA" id="ARBA00022771"/>
    </source>
</evidence>
<feature type="domain" description="RING-type" evidence="5">
    <location>
        <begin position="212"/>
        <end position="254"/>
    </location>
</feature>
<dbReference type="SMART" id="SM00184">
    <property type="entry name" value="RING"/>
    <property type="match status" value="1"/>
</dbReference>
<dbReference type="Gramene" id="HORVU.MOREX.r3.3HG0314330.1">
    <property type="protein sequence ID" value="HORVU.MOREX.r3.3HG0314330.1.CDS1"/>
    <property type="gene ID" value="HORVU.MOREX.r3.3HG0314330"/>
</dbReference>
<dbReference type="InterPro" id="IPR001841">
    <property type="entry name" value="Znf_RING"/>
</dbReference>
<dbReference type="SMR" id="A0A8I6XIP5"/>
<reference evidence="6" key="2">
    <citation type="submission" date="2020-10" db="EMBL/GenBank/DDBJ databases">
        <authorList>
            <person name="Scholz U."/>
            <person name="Mascher M."/>
            <person name="Fiebig A."/>
        </authorList>
    </citation>
    <scope>NUCLEOTIDE SEQUENCE [LARGE SCALE GENOMIC DNA]</scope>
    <source>
        <strain evidence="6">cv. Morex</strain>
    </source>
</reference>
<keyword evidence="3" id="KW-0862">Zinc</keyword>
<keyword evidence="7" id="KW-1185">Reference proteome</keyword>